<dbReference type="PROSITE" id="PS50158">
    <property type="entry name" value="ZF_CCHC"/>
    <property type="match status" value="1"/>
</dbReference>
<evidence type="ECO:0000256" key="2">
    <source>
        <dbReference type="SAM" id="MobiDB-lite"/>
    </source>
</evidence>
<dbReference type="InterPro" id="IPR001878">
    <property type="entry name" value="Znf_CCHC"/>
</dbReference>
<organism evidence="4 5">
    <name type="scientific">Acer yangbiense</name>
    <dbReference type="NCBI Taxonomy" id="1000413"/>
    <lineage>
        <taxon>Eukaryota</taxon>
        <taxon>Viridiplantae</taxon>
        <taxon>Streptophyta</taxon>
        <taxon>Embryophyta</taxon>
        <taxon>Tracheophyta</taxon>
        <taxon>Spermatophyta</taxon>
        <taxon>Magnoliopsida</taxon>
        <taxon>eudicotyledons</taxon>
        <taxon>Gunneridae</taxon>
        <taxon>Pentapetalae</taxon>
        <taxon>rosids</taxon>
        <taxon>malvids</taxon>
        <taxon>Sapindales</taxon>
        <taxon>Sapindaceae</taxon>
        <taxon>Hippocastanoideae</taxon>
        <taxon>Acereae</taxon>
        <taxon>Acer</taxon>
    </lineage>
</organism>
<evidence type="ECO:0000313" key="4">
    <source>
        <dbReference type="EMBL" id="TXG63840.1"/>
    </source>
</evidence>
<accession>A0A5C7I3N7</accession>
<dbReference type="OrthoDB" id="1939268at2759"/>
<dbReference type="Proteomes" id="UP000323000">
    <property type="component" value="Chromosome 4"/>
</dbReference>
<proteinExistence type="predicted"/>
<evidence type="ECO:0000313" key="5">
    <source>
        <dbReference type="Proteomes" id="UP000323000"/>
    </source>
</evidence>
<dbReference type="PANTHER" id="PTHR31286:SF167">
    <property type="entry name" value="OS09G0268800 PROTEIN"/>
    <property type="match status" value="1"/>
</dbReference>
<dbReference type="InterPro" id="IPR025558">
    <property type="entry name" value="DUF4283"/>
</dbReference>
<dbReference type="AlphaFoldDB" id="A0A5C7I3N7"/>
<dbReference type="PANTHER" id="PTHR31286">
    <property type="entry name" value="GLYCINE-RICH CELL WALL STRUCTURAL PROTEIN 1.8-LIKE"/>
    <property type="match status" value="1"/>
</dbReference>
<dbReference type="EMBL" id="VAHF01000004">
    <property type="protein sequence ID" value="TXG63840.1"/>
    <property type="molecule type" value="Genomic_DNA"/>
</dbReference>
<sequence>MSESEITRLYESLSLAEEDGAVLEMEEEVQIKGFEDIDRCSVGKVLSGKKINREAFKGLIEQIWLPFGQVEVELVGDNIFMFYFVNQEDRNKVWQRGPWHFGKSLIVLEKPMGTGNISKLGFNKADFWVQIHDIPILCMNLRIAKWMAEQLEEVVESHLSPESVGITMVGLRYEWLPDFCYACRRIGHVMNECQHEEARNVALDGTPTRFGLWLKAQVLEKLKPRVNSQLFGSSSKRSRSHEVSREDEGDGYVSLKQGSKSITVSSVSRTAVAKVCGKEKQLETLIPIEGIGTSQEDVTCVDGQEKELLGRPNELGQRRSGANI</sequence>
<dbReference type="Pfam" id="PF14111">
    <property type="entry name" value="DUF4283"/>
    <property type="match status" value="1"/>
</dbReference>
<name>A0A5C7I3N7_9ROSI</name>
<keyword evidence="1" id="KW-0863">Zinc-finger</keyword>
<evidence type="ECO:0000256" key="1">
    <source>
        <dbReference type="PROSITE-ProRule" id="PRU00047"/>
    </source>
</evidence>
<dbReference type="GO" id="GO:0003676">
    <property type="term" value="F:nucleic acid binding"/>
    <property type="evidence" value="ECO:0007669"/>
    <property type="project" value="InterPro"/>
</dbReference>
<keyword evidence="1" id="KW-0862">Zinc</keyword>
<keyword evidence="1" id="KW-0479">Metal-binding</keyword>
<evidence type="ECO:0000259" key="3">
    <source>
        <dbReference type="PROSITE" id="PS50158"/>
    </source>
</evidence>
<gene>
    <name evidence="4" type="ORF">EZV62_010834</name>
</gene>
<dbReference type="Pfam" id="PF14392">
    <property type="entry name" value="zf-CCHC_4"/>
    <property type="match status" value="1"/>
</dbReference>
<reference evidence="5" key="1">
    <citation type="journal article" date="2019" name="Gigascience">
        <title>De novo genome assembly of the endangered Acer yangbiense, a plant species with extremely small populations endemic to Yunnan Province, China.</title>
        <authorList>
            <person name="Yang J."/>
            <person name="Wariss H.M."/>
            <person name="Tao L."/>
            <person name="Zhang R."/>
            <person name="Yun Q."/>
            <person name="Hollingsworth P."/>
            <person name="Dao Z."/>
            <person name="Luo G."/>
            <person name="Guo H."/>
            <person name="Ma Y."/>
            <person name="Sun W."/>
        </authorList>
    </citation>
    <scope>NUCLEOTIDE SEQUENCE [LARGE SCALE GENOMIC DNA]</scope>
    <source>
        <strain evidence="5">cv. Malutang</strain>
    </source>
</reference>
<dbReference type="GO" id="GO:0008270">
    <property type="term" value="F:zinc ion binding"/>
    <property type="evidence" value="ECO:0007669"/>
    <property type="project" value="UniProtKB-KW"/>
</dbReference>
<dbReference type="InterPro" id="IPR040256">
    <property type="entry name" value="At4g02000-like"/>
</dbReference>
<protein>
    <recommendedName>
        <fullName evidence="3">CCHC-type domain-containing protein</fullName>
    </recommendedName>
</protein>
<feature type="region of interest" description="Disordered" evidence="2">
    <location>
        <begin position="230"/>
        <end position="252"/>
    </location>
</feature>
<feature type="domain" description="CCHC-type" evidence="3">
    <location>
        <begin position="180"/>
        <end position="193"/>
    </location>
</feature>
<keyword evidence="5" id="KW-1185">Reference proteome</keyword>
<comment type="caution">
    <text evidence="4">The sequence shown here is derived from an EMBL/GenBank/DDBJ whole genome shotgun (WGS) entry which is preliminary data.</text>
</comment>
<dbReference type="InterPro" id="IPR025836">
    <property type="entry name" value="Zn_knuckle_CX2CX4HX4C"/>
</dbReference>